<dbReference type="SUPFAM" id="SSF51905">
    <property type="entry name" value="FAD/NAD(P)-binding domain"/>
    <property type="match status" value="1"/>
</dbReference>
<dbReference type="PANTHER" id="PTHR43004">
    <property type="entry name" value="TRK SYSTEM POTASSIUM UPTAKE PROTEIN"/>
    <property type="match status" value="1"/>
</dbReference>
<dbReference type="AlphaFoldDB" id="A0A3E0I7N6"/>
<name>A0A3E0I7N6_9PSEU</name>
<dbReference type="OrthoDB" id="4246007at2"/>
<organism evidence="5 6">
    <name type="scientific">Kutzneria buriramensis</name>
    <dbReference type="NCBI Taxonomy" id="1045776"/>
    <lineage>
        <taxon>Bacteria</taxon>
        <taxon>Bacillati</taxon>
        <taxon>Actinomycetota</taxon>
        <taxon>Actinomycetes</taxon>
        <taxon>Pseudonocardiales</taxon>
        <taxon>Pseudonocardiaceae</taxon>
        <taxon>Kutzneria</taxon>
    </lineage>
</organism>
<evidence type="ECO:0000256" key="3">
    <source>
        <dbReference type="ARBA" id="ARBA00022827"/>
    </source>
</evidence>
<sequence>MSVLVVGAGLSGLSTALFLGLHGAPPLLVERHATTSVHPKARGQFPHVLEALEVGGVGDRVRAASDPAGAFKILRAVSLAGPVLEEIMVAQPDFSAFSPTGWADLSQERMEPILAERARELGADLRFGTELVSFAQHRDGVTAVLRDLDTGVSETLEVDYLVAADGHRSPIRESLGIEMIGRGVLAEGTGTLFDADLADHGVFLAYLLNPELPGGAGVLVGTDVPGRYAIGVSAVDGPLDWMQIIRTATGVPDLEPKIHALPDTSSRTVHGVAERFQDGRVFLVGDAARLMPPTGAFGGNTAIMDGFSIAWKLAMVTRGEAGPGLLASHDPERRPYSKILADQQFLLFTQRGRPTAPVDDLPAPVSPVSSLFFGYRQLGGAIVAEPGDPGDLLEDPAAPTGRPGVRAPYVKLGAGSTTSLLGRGFVLLTGNAAWRDTDLPIAVHVLDEPEFFAAYGVSVEGAVLVRPDFVIAWRSPDFAPAELKTAWRTVLDLAA</sequence>
<dbReference type="GO" id="GO:0071949">
    <property type="term" value="F:FAD binding"/>
    <property type="evidence" value="ECO:0007669"/>
    <property type="project" value="InterPro"/>
</dbReference>
<keyword evidence="2" id="KW-0285">Flavoprotein</keyword>
<keyword evidence="6" id="KW-1185">Reference proteome</keyword>
<evidence type="ECO:0000256" key="2">
    <source>
        <dbReference type="ARBA" id="ARBA00022630"/>
    </source>
</evidence>
<dbReference type="RefSeq" id="WP_116173259.1">
    <property type="nucleotide sequence ID" value="NZ_CP144375.1"/>
</dbReference>
<dbReference type="Gene3D" id="3.50.50.60">
    <property type="entry name" value="FAD/NAD(P)-binding domain"/>
    <property type="match status" value="1"/>
</dbReference>
<evidence type="ECO:0000313" key="6">
    <source>
        <dbReference type="Proteomes" id="UP000256269"/>
    </source>
</evidence>
<comment type="caution">
    <text evidence="5">The sequence shown here is derived from an EMBL/GenBank/DDBJ whole genome shotgun (WGS) entry which is preliminary data.</text>
</comment>
<dbReference type="GO" id="GO:0016709">
    <property type="term" value="F:oxidoreductase activity, acting on paired donors, with incorporation or reduction of molecular oxygen, NAD(P)H as one donor, and incorporation of one atom of oxygen"/>
    <property type="evidence" value="ECO:0007669"/>
    <property type="project" value="UniProtKB-ARBA"/>
</dbReference>
<reference evidence="5 6" key="1">
    <citation type="submission" date="2018-08" db="EMBL/GenBank/DDBJ databases">
        <title>Genomic Encyclopedia of Archaeal and Bacterial Type Strains, Phase II (KMG-II): from individual species to whole genera.</title>
        <authorList>
            <person name="Goeker M."/>
        </authorList>
    </citation>
    <scope>NUCLEOTIDE SEQUENCE [LARGE SCALE GENOMIC DNA]</scope>
    <source>
        <strain evidence="5 6">DSM 45791</strain>
    </source>
</reference>
<dbReference type="EMBL" id="QUNO01000002">
    <property type="protein sequence ID" value="REH54155.1"/>
    <property type="molecule type" value="Genomic_DNA"/>
</dbReference>
<dbReference type="InterPro" id="IPR002938">
    <property type="entry name" value="FAD-bd"/>
</dbReference>
<dbReference type="Gene3D" id="3.30.9.10">
    <property type="entry name" value="D-Amino Acid Oxidase, subunit A, domain 2"/>
    <property type="match status" value="1"/>
</dbReference>
<evidence type="ECO:0000256" key="1">
    <source>
        <dbReference type="ARBA" id="ARBA00001974"/>
    </source>
</evidence>
<evidence type="ECO:0000259" key="4">
    <source>
        <dbReference type="Pfam" id="PF01494"/>
    </source>
</evidence>
<comment type="cofactor">
    <cofactor evidence="1">
        <name>FAD</name>
        <dbReference type="ChEBI" id="CHEBI:57692"/>
    </cofactor>
</comment>
<dbReference type="Proteomes" id="UP000256269">
    <property type="component" value="Unassembled WGS sequence"/>
</dbReference>
<evidence type="ECO:0000313" key="5">
    <source>
        <dbReference type="EMBL" id="REH54155.1"/>
    </source>
</evidence>
<accession>A0A3E0I7N6</accession>
<keyword evidence="3" id="KW-0274">FAD</keyword>
<dbReference type="Pfam" id="PF21274">
    <property type="entry name" value="Rng_hyd_C"/>
    <property type="match status" value="1"/>
</dbReference>
<dbReference type="Gene3D" id="3.40.30.120">
    <property type="match status" value="1"/>
</dbReference>
<dbReference type="PRINTS" id="PR00420">
    <property type="entry name" value="RNGMNOXGNASE"/>
</dbReference>
<proteinExistence type="predicted"/>
<protein>
    <submittedName>
        <fullName evidence="5">2-polyprenyl-6-methoxyphenol hydroxylase-like FAD-dependent oxidoreductase</fullName>
    </submittedName>
</protein>
<dbReference type="PANTHER" id="PTHR43004:SF19">
    <property type="entry name" value="BINDING MONOOXYGENASE, PUTATIVE (JCVI)-RELATED"/>
    <property type="match status" value="1"/>
</dbReference>
<feature type="domain" description="FAD-binding" evidence="4">
    <location>
        <begin position="2"/>
        <end position="342"/>
    </location>
</feature>
<dbReference type="Pfam" id="PF01494">
    <property type="entry name" value="FAD_binding_3"/>
    <property type="match status" value="1"/>
</dbReference>
<dbReference type="InterPro" id="IPR036188">
    <property type="entry name" value="FAD/NAD-bd_sf"/>
</dbReference>
<dbReference type="InterPro" id="IPR050641">
    <property type="entry name" value="RIFMO-like"/>
</dbReference>
<gene>
    <name evidence="5" type="ORF">BCF44_102387</name>
</gene>